<keyword evidence="3 6" id="KW-0812">Transmembrane</keyword>
<accession>A0A1U9K4A0</accession>
<dbReference type="EMBL" id="CP019699">
    <property type="protein sequence ID" value="AQS54850.1"/>
    <property type="molecule type" value="Genomic_DNA"/>
</dbReference>
<feature type="transmembrane region" description="Helical" evidence="6">
    <location>
        <begin position="50"/>
        <end position="72"/>
    </location>
</feature>
<evidence type="ECO:0000256" key="5">
    <source>
        <dbReference type="ARBA" id="ARBA00023136"/>
    </source>
</evidence>
<dbReference type="AlphaFoldDB" id="A0A1U9K4A0"/>
<feature type="transmembrane region" description="Helical" evidence="6">
    <location>
        <begin position="93"/>
        <end position="118"/>
    </location>
</feature>
<organism evidence="7 8">
    <name type="scientific">Novibacillus thermophilus</name>
    <dbReference type="NCBI Taxonomy" id="1471761"/>
    <lineage>
        <taxon>Bacteria</taxon>
        <taxon>Bacillati</taxon>
        <taxon>Bacillota</taxon>
        <taxon>Bacilli</taxon>
        <taxon>Bacillales</taxon>
        <taxon>Thermoactinomycetaceae</taxon>
        <taxon>Novibacillus</taxon>
    </lineage>
</organism>
<proteinExistence type="predicted"/>
<evidence type="ECO:0000256" key="1">
    <source>
        <dbReference type="ARBA" id="ARBA00004651"/>
    </source>
</evidence>
<dbReference type="PANTHER" id="PTHR30294">
    <property type="entry name" value="MEMBRANE COMPONENT OF ABC TRANSPORTER YHHJ-RELATED"/>
    <property type="match status" value="1"/>
</dbReference>
<dbReference type="STRING" id="1471761.B0W44_02760"/>
<evidence type="ECO:0000313" key="7">
    <source>
        <dbReference type="EMBL" id="AQS54850.1"/>
    </source>
</evidence>
<dbReference type="Pfam" id="PF12679">
    <property type="entry name" value="ABC2_membrane_2"/>
    <property type="match status" value="1"/>
</dbReference>
<keyword evidence="2" id="KW-1003">Cell membrane</keyword>
<evidence type="ECO:0000256" key="2">
    <source>
        <dbReference type="ARBA" id="ARBA00022475"/>
    </source>
</evidence>
<dbReference type="GO" id="GO:0005886">
    <property type="term" value="C:plasma membrane"/>
    <property type="evidence" value="ECO:0007669"/>
    <property type="project" value="UniProtKB-SubCell"/>
</dbReference>
<feature type="transmembrane region" description="Helical" evidence="6">
    <location>
        <begin position="212"/>
        <end position="230"/>
    </location>
</feature>
<protein>
    <recommendedName>
        <fullName evidence="9">ABC transporter permease</fullName>
    </recommendedName>
</protein>
<name>A0A1U9K4A0_9BACL</name>
<evidence type="ECO:0008006" key="9">
    <source>
        <dbReference type="Google" id="ProtNLM"/>
    </source>
</evidence>
<evidence type="ECO:0000256" key="6">
    <source>
        <dbReference type="SAM" id="Phobius"/>
    </source>
</evidence>
<evidence type="ECO:0000313" key="8">
    <source>
        <dbReference type="Proteomes" id="UP000188603"/>
    </source>
</evidence>
<keyword evidence="4 6" id="KW-1133">Transmembrane helix</keyword>
<dbReference type="PANTHER" id="PTHR30294:SF29">
    <property type="entry name" value="MULTIDRUG ABC TRANSPORTER PERMEASE YBHS-RELATED"/>
    <property type="match status" value="1"/>
</dbReference>
<dbReference type="GO" id="GO:0140359">
    <property type="term" value="F:ABC-type transporter activity"/>
    <property type="evidence" value="ECO:0007669"/>
    <property type="project" value="InterPro"/>
</dbReference>
<keyword evidence="8" id="KW-1185">Reference proteome</keyword>
<evidence type="ECO:0000256" key="4">
    <source>
        <dbReference type="ARBA" id="ARBA00022989"/>
    </source>
</evidence>
<gene>
    <name evidence="7" type="ORF">B0W44_02760</name>
</gene>
<dbReference type="OrthoDB" id="9794512at2"/>
<dbReference type="KEGG" id="ntr:B0W44_02760"/>
<comment type="subcellular location">
    <subcellularLocation>
        <location evidence="1">Cell membrane</location>
        <topology evidence="1">Multi-pass membrane protein</topology>
    </subcellularLocation>
</comment>
<feature type="transmembrane region" description="Helical" evidence="6">
    <location>
        <begin position="12"/>
        <end position="38"/>
    </location>
</feature>
<dbReference type="Proteomes" id="UP000188603">
    <property type="component" value="Chromosome"/>
</dbReference>
<evidence type="ECO:0000256" key="3">
    <source>
        <dbReference type="ARBA" id="ARBA00022692"/>
    </source>
</evidence>
<feature type="transmembrane region" description="Helical" evidence="6">
    <location>
        <begin position="158"/>
        <end position="175"/>
    </location>
</feature>
<feature type="transmembrane region" description="Helical" evidence="6">
    <location>
        <begin position="130"/>
        <end position="151"/>
    </location>
</feature>
<keyword evidence="5 6" id="KW-0472">Membrane</keyword>
<sequence length="236" mass="26605">MRKTWAVAQKELVSYFSSPVAYVIMAVFFLIVSYFFVVQLLGSQVAEPEFLFGNMSTIVLFMAPFLTMRLFSEEFRRGTDELLMTSPLSSVQLVLGKYLAVEILWVIMLVISGIYPIIMSIVGNPERGQVIGGFVGMFLLGSALLAIGLFASALSNHQMIAGGVAFMFMLLLWLIDTATGSFLGEARDILQRLSIFEHFDDFLKGVLDLTHVFYFVSLTIVFLILTYVMVERKRWQ</sequence>
<dbReference type="RefSeq" id="WP_077718668.1">
    <property type="nucleotide sequence ID" value="NZ_CP019699.1"/>
</dbReference>
<dbReference type="InterPro" id="IPR051449">
    <property type="entry name" value="ABC-2_transporter_component"/>
</dbReference>
<reference evidence="7 8" key="1">
    <citation type="journal article" date="2015" name="Int. J. Syst. Evol. Microbiol.">
        <title>Novibacillus thermophilus gen. nov., sp. nov., a Gram-staining-negative and moderately thermophilic member of the family Thermoactinomycetaceae.</title>
        <authorList>
            <person name="Yang G."/>
            <person name="Chen J."/>
            <person name="Zhou S."/>
        </authorList>
    </citation>
    <scope>NUCLEOTIDE SEQUENCE [LARGE SCALE GENOMIC DNA]</scope>
    <source>
        <strain evidence="7 8">SG-1</strain>
    </source>
</reference>